<feature type="compositionally biased region" description="Gly residues" evidence="1">
    <location>
        <begin position="134"/>
        <end position="148"/>
    </location>
</feature>
<evidence type="ECO:0000313" key="2">
    <source>
        <dbReference type="EMBL" id="GAA3745360.1"/>
    </source>
</evidence>
<comment type="caution">
    <text evidence="2">The sequence shown here is derived from an EMBL/GenBank/DDBJ whole genome shotgun (WGS) entry which is preliminary data.</text>
</comment>
<name>A0ABP7FSG5_9ACTN</name>
<proteinExistence type="predicted"/>
<gene>
    <name evidence="2" type="ORF">GCM10023082_47540</name>
</gene>
<dbReference type="Proteomes" id="UP001499884">
    <property type="component" value="Unassembled WGS sequence"/>
</dbReference>
<protein>
    <recommendedName>
        <fullName evidence="4">DksA C4-type domain-containing protein</fullName>
    </recommendedName>
</protein>
<evidence type="ECO:0000256" key="1">
    <source>
        <dbReference type="SAM" id="MobiDB-lite"/>
    </source>
</evidence>
<feature type="compositionally biased region" description="Low complexity" evidence="1">
    <location>
        <begin position="53"/>
        <end position="68"/>
    </location>
</feature>
<reference evidence="3" key="1">
    <citation type="journal article" date="2019" name="Int. J. Syst. Evol. Microbiol.">
        <title>The Global Catalogue of Microorganisms (GCM) 10K type strain sequencing project: providing services to taxonomists for standard genome sequencing and annotation.</title>
        <authorList>
            <consortium name="The Broad Institute Genomics Platform"/>
            <consortium name="The Broad Institute Genome Sequencing Center for Infectious Disease"/>
            <person name="Wu L."/>
            <person name="Ma J."/>
        </authorList>
    </citation>
    <scope>NUCLEOTIDE SEQUENCE [LARGE SCALE GENOMIC DNA]</scope>
    <source>
        <strain evidence="3">JCM 30846</strain>
    </source>
</reference>
<feature type="compositionally biased region" description="Basic and acidic residues" evidence="1">
    <location>
        <begin position="114"/>
        <end position="126"/>
    </location>
</feature>
<organism evidence="2 3">
    <name type="scientific">Streptomyces tremellae</name>
    <dbReference type="NCBI Taxonomy" id="1124239"/>
    <lineage>
        <taxon>Bacteria</taxon>
        <taxon>Bacillati</taxon>
        <taxon>Actinomycetota</taxon>
        <taxon>Actinomycetes</taxon>
        <taxon>Kitasatosporales</taxon>
        <taxon>Streptomycetaceae</taxon>
        <taxon>Streptomyces</taxon>
    </lineage>
</organism>
<keyword evidence="3" id="KW-1185">Reference proteome</keyword>
<accession>A0ABP7FSG5</accession>
<sequence length="148" mass="15482">MPEECNRGAGVSRVPAPCPFPAGRPLTPRHSRRGAGTRGGALGADGVTSPGDAPMRPRAALPPAAVPRTVEDMSEWERACAGCGRRFAAEELAEMDDDTYQCERCLEQLALDHLVPERAPERDDGPTRPLGDPGESGRGAGPGRGTAA</sequence>
<evidence type="ECO:0008006" key="4">
    <source>
        <dbReference type="Google" id="ProtNLM"/>
    </source>
</evidence>
<dbReference type="EMBL" id="BAABEP010000040">
    <property type="protein sequence ID" value="GAA3745360.1"/>
    <property type="molecule type" value="Genomic_DNA"/>
</dbReference>
<evidence type="ECO:0000313" key="3">
    <source>
        <dbReference type="Proteomes" id="UP001499884"/>
    </source>
</evidence>
<feature type="region of interest" description="Disordered" evidence="1">
    <location>
        <begin position="113"/>
        <end position="148"/>
    </location>
</feature>
<feature type="region of interest" description="Disordered" evidence="1">
    <location>
        <begin position="1"/>
        <end position="69"/>
    </location>
</feature>